<keyword evidence="10" id="KW-1185">Reference proteome</keyword>
<dbReference type="SUPFAM" id="SSF55486">
    <property type="entry name" value="Metalloproteases ('zincins'), catalytic domain"/>
    <property type="match status" value="1"/>
</dbReference>
<keyword evidence="2 7" id="KW-0479">Metal-binding</keyword>
<proteinExistence type="predicted"/>
<evidence type="ECO:0000256" key="2">
    <source>
        <dbReference type="ARBA" id="ARBA00022723"/>
    </source>
</evidence>
<dbReference type="PRINTS" id="PR00480">
    <property type="entry name" value="ASTACIN"/>
</dbReference>
<dbReference type="WBParaSite" id="Minc3s01841g26671">
    <property type="protein sequence ID" value="Minc3s01841g26671"/>
    <property type="gene ID" value="Minc3s01841g26671"/>
</dbReference>
<dbReference type="GO" id="GO:0004222">
    <property type="term" value="F:metalloendopeptidase activity"/>
    <property type="evidence" value="ECO:0007669"/>
    <property type="project" value="UniProtKB-UniRule"/>
</dbReference>
<evidence type="ECO:0000256" key="7">
    <source>
        <dbReference type="PROSITE-ProRule" id="PRU01211"/>
    </source>
</evidence>
<keyword evidence="4 7" id="KW-0862">Zinc</keyword>
<name>A0A914MJH3_MELIC</name>
<dbReference type="InterPro" id="IPR001506">
    <property type="entry name" value="Peptidase_M12A"/>
</dbReference>
<dbReference type="Gene3D" id="3.40.390.10">
    <property type="entry name" value="Collagenase (Catalytic Domain)"/>
    <property type="match status" value="1"/>
</dbReference>
<reference evidence="11" key="1">
    <citation type="submission" date="2022-11" db="UniProtKB">
        <authorList>
            <consortium name="WormBaseParasite"/>
        </authorList>
    </citation>
    <scope>IDENTIFICATION</scope>
</reference>
<dbReference type="Proteomes" id="UP000887563">
    <property type="component" value="Unplaced"/>
</dbReference>
<dbReference type="InterPro" id="IPR000742">
    <property type="entry name" value="EGF"/>
</dbReference>
<evidence type="ECO:0000313" key="10">
    <source>
        <dbReference type="Proteomes" id="UP000887563"/>
    </source>
</evidence>
<dbReference type="GO" id="GO:0008270">
    <property type="term" value="F:zinc ion binding"/>
    <property type="evidence" value="ECO:0007669"/>
    <property type="project" value="UniProtKB-UniRule"/>
</dbReference>
<evidence type="ECO:0000313" key="11">
    <source>
        <dbReference type="WBParaSite" id="Minc3s01841g26671"/>
    </source>
</evidence>
<organism evidence="10 11">
    <name type="scientific">Meloidogyne incognita</name>
    <name type="common">Southern root-knot nematode worm</name>
    <name type="synonym">Oxyuris incognita</name>
    <dbReference type="NCBI Taxonomy" id="6306"/>
    <lineage>
        <taxon>Eukaryota</taxon>
        <taxon>Metazoa</taxon>
        <taxon>Ecdysozoa</taxon>
        <taxon>Nematoda</taxon>
        <taxon>Chromadorea</taxon>
        <taxon>Rhabditida</taxon>
        <taxon>Tylenchina</taxon>
        <taxon>Tylenchomorpha</taxon>
        <taxon>Tylenchoidea</taxon>
        <taxon>Meloidogynidae</taxon>
        <taxon>Meloidogyninae</taxon>
        <taxon>Meloidogyne</taxon>
        <taxon>Meloidogyne incognita group</taxon>
    </lineage>
</organism>
<evidence type="ECO:0000256" key="6">
    <source>
        <dbReference type="ARBA" id="ARBA00023157"/>
    </source>
</evidence>
<keyword evidence="6" id="KW-1015">Disulfide bond</keyword>
<evidence type="ECO:0000259" key="9">
    <source>
        <dbReference type="PROSITE" id="PS51864"/>
    </source>
</evidence>
<comment type="cofactor">
    <cofactor evidence="7 8">
        <name>Zn(2+)</name>
        <dbReference type="ChEBI" id="CHEBI:29105"/>
    </cofactor>
    <text evidence="7 8">Binds 1 zinc ion per subunit.</text>
</comment>
<dbReference type="PROSITE" id="PS01186">
    <property type="entry name" value="EGF_2"/>
    <property type="match status" value="1"/>
</dbReference>
<evidence type="ECO:0000256" key="3">
    <source>
        <dbReference type="ARBA" id="ARBA00022801"/>
    </source>
</evidence>
<evidence type="ECO:0000256" key="5">
    <source>
        <dbReference type="ARBA" id="ARBA00023049"/>
    </source>
</evidence>
<dbReference type="InterPro" id="IPR024079">
    <property type="entry name" value="MetalloPept_cat_dom_sf"/>
</dbReference>
<keyword evidence="1 7" id="KW-0645">Protease</keyword>
<dbReference type="GO" id="GO:0006508">
    <property type="term" value="P:proteolysis"/>
    <property type="evidence" value="ECO:0007669"/>
    <property type="project" value="UniProtKB-KW"/>
</dbReference>
<keyword evidence="3 7" id="KW-0378">Hydrolase</keyword>
<comment type="caution">
    <text evidence="7">Lacks conserved residue(s) required for the propagation of feature annotation.</text>
</comment>
<dbReference type="SMART" id="SM00235">
    <property type="entry name" value="ZnMc"/>
    <property type="match status" value="1"/>
</dbReference>
<feature type="binding site" evidence="7">
    <location>
        <position position="885"/>
    </location>
    <ligand>
        <name>Zn(2+)</name>
        <dbReference type="ChEBI" id="CHEBI:29105"/>
        <note>catalytic</note>
    </ligand>
</feature>
<evidence type="ECO:0000256" key="4">
    <source>
        <dbReference type="ARBA" id="ARBA00022833"/>
    </source>
</evidence>
<dbReference type="PANTHER" id="PTHR10127">
    <property type="entry name" value="DISCOIDIN, CUB, EGF, LAMININ , AND ZINC METALLOPROTEASE DOMAIN CONTAINING"/>
    <property type="match status" value="1"/>
</dbReference>
<dbReference type="PANTHER" id="PTHR10127:SF780">
    <property type="entry name" value="METALLOENDOPEPTIDASE"/>
    <property type="match status" value="1"/>
</dbReference>
<dbReference type="EC" id="3.4.24.-" evidence="8"/>
<dbReference type="PROSITE" id="PS00022">
    <property type="entry name" value="EGF_1"/>
    <property type="match status" value="1"/>
</dbReference>
<accession>A0A914MJH3</accession>
<sequence length="1308" mass="150040">MCDNSQMGNSTRIKEIKSAEWHGIIIIKKGKGILEVHSDIFPEGETLILREIKPYELISFLLGKDDSLKRKIFNASPADSNLFAGSRMNNEYLIDDYAGILALKLEMMLLLSKSIQTNNDEMTLFFWKYVGNCLINEDLYKKKLNNEHNILEIYANIYELGCIPEVYHKVYRKDLHKQCKEIDKEYNKDCEEGMWSKLTICYESKLDPYILDDVTDDRIKLKNIPYSGYGRKCKKSGQHGIEVRICARRNSFLRDNENNAYKIEYKINVKLGFSYSYKSISFEKNVNIFGTINKTTNLLEHPSKENATISIMKIQLGKDNTMFATLTDINEKEWEYASSTKFLINNMLASKDREGEKTLHKIAEGNEALSLLGLDMDLWNEGSTILDTMEVPERPCHLILKFNQNKINASSQCDILSNKPSIINQFKLKANLFNLACNTIEYRKHDNKGLKIPNYICYKKSGDENLLKDWNSSNLTLCYISKFGENIENNPKSDFAKSCLNKGPGRHGIEFRVFATRVGFQIFKKEGRYRVTYRVDVIIGFSFSEYTIKFGKIISASGKYLKDGFLWPMETSPIILSISIGNSENKFAVLIDELNNVVYDYGRAVLANFGEKNIKEILNKEGALAMVGPDMNLNDEKIDANFIDILYVSQKVCEATLNLELNGKRMNERFDCYKRPRNLCDILGLEKFKELSNAFDELKELKKTCPCRDEPRPSQIPDTWLYPNPKSRNKRSANVSLKLGERDEHGRVNGCENAPRIAKGDLYLNLRQINELKEDQKKCCNNHSRDKRQLDSTSSEILWGMPIYYAFDSFIFDQWRERIELGLKFISDKTCITFEKIDRNSKDKYILFDADPDCGTMLGANGYDGAEHVIDLSVDGCPDVGTVSHEVMHALGIHHEMERADRDNFVWINYLAISEDFKNQYHRQKTSVQHGQSYDFGSVMHYDPMGYNENNKLKSGKNFIISLCFLMFYHLFSLILRTPIRFSIIALSRDYQQTMGQRVDISFKDAKLLNRIYCTSSYPHNGKFVTCNVRSYELNEGECKNGGYPNPMNECRCRCPSGYAGYICTLHKFNDCKAIELIPSVKRQYITIGEADNFNCFWFIKRKKPESDKIQAKFTYIIVEELSGFLCGYPCEEGYIEIKYKKDKTATGARLCCGNHIMPIIIIADADTDILIMKNGEGFAKITYQSELKPSVLSTNCKEVRESVLDLKSHPFATGLGKYGSQVASGPNYGPTFGFICDGDRELIVNGRYKIKDWFCVDPPNRGCGNALELLCLKVEGSDDSFWYLPNYQWTLVSSISCHPQKDKDGKK</sequence>
<feature type="binding site" evidence="7">
    <location>
        <position position="889"/>
    </location>
    <ligand>
        <name>Zn(2+)</name>
        <dbReference type="ChEBI" id="CHEBI:29105"/>
        <note>catalytic</note>
    </ligand>
</feature>
<evidence type="ECO:0000256" key="8">
    <source>
        <dbReference type="RuleBase" id="RU361183"/>
    </source>
</evidence>
<dbReference type="Pfam" id="PF01400">
    <property type="entry name" value="Astacin"/>
    <property type="match status" value="1"/>
</dbReference>
<feature type="active site" evidence="7">
    <location>
        <position position="886"/>
    </location>
</feature>
<dbReference type="PROSITE" id="PS51864">
    <property type="entry name" value="ASTACIN"/>
    <property type="match status" value="1"/>
</dbReference>
<dbReference type="InterPro" id="IPR006026">
    <property type="entry name" value="Peptidase_Metallo"/>
</dbReference>
<feature type="binding site" evidence="7">
    <location>
        <position position="895"/>
    </location>
    <ligand>
        <name>Zn(2+)</name>
        <dbReference type="ChEBI" id="CHEBI:29105"/>
        <note>catalytic</note>
    </ligand>
</feature>
<feature type="domain" description="Peptidase M12A" evidence="9">
    <location>
        <begin position="788"/>
        <end position="1015"/>
    </location>
</feature>
<evidence type="ECO:0000256" key="1">
    <source>
        <dbReference type="ARBA" id="ARBA00022670"/>
    </source>
</evidence>
<protein>
    <recommendedName>
        <fullName evidence="8">Metalloendopeptidase</fullName>
        <ecNumber evidence="8">3.4.24.-</ecNumber>
    </recommendedName>
</protein>
<keyword evidence="5 7" id="KW-0482">Metalloprotease</keyword>